<dbReference type="Pfam" id="PF00535">
    <property type="entry name" value="Glycos_transf_2"/>
    <property type="match status" value="1"/>
</dbReference>
<dbReference type="InterPro" id="IPR029044">
    <property type="entry name" value="Nucleotide-diphossugar_trans"/>
</dbReference>
<dbReference type="STRING" id="320771.Cflav_PD5212"/>
<accession>B9XCA9</accession>
<gene>
    <name evidence="2" type="ORF">Cflav_PD5212</name>
</gene>
<dbReference type="GO" id="GO:0016740">
    <property type="term" value="F:transferase activity"/>
    <property type="evidence" value="ECO:0007669"/>
    <property type="project" value="UniProtKB-KW"/>
</dbReference>
<dbReference type="OrthoDB" id="191387at2"/>
<evidence type="ECO:0000313" key="2">
    <source>
        <dbReference type="EMBL" id="EEF62577.1"/>
    </source>
</evidence>
<dbReference type="RefSeq" id="WP_007413457.1">
    <property type="nucleotide sequence ID" value="NZ_ABOX02000004.1"/>
</dbReference>
<sequence length="316" mass="35945">MRVVKVSILIPNYNFARYLPEAIDSVLTQDFRDYELLIVDNCSTDNSVEIIRSYTARDSRIKLVVNKSNLGMVGNLNKCLSLAQGEYIKFVFADDLLVGGQALGELVRMLDHHRSAVAAASARNIIDQDSRFICLRNDLGKSGVYNGLEVILKCLEKNANLVGEPSAVLFRRSAAARGFHPDYNQIVDLEMWIHLLQNGDIAYTNRPLCAFRRHPAQQTELNQSDARIGREQLTLTAEISRQPWFKSAESRRALFTQLYSLKKKRGCDSYSHDVENELMSMLGLAQYARLYMLHRSSRSLFNAQRFVKKHILGQQV</sequence>
<keyword evidence="3" id="KW-1185">Reference proteome</keyword>
<feature type="domain" description="Glycosyltransferase 2-like" evidence="1">
    <location>
        <begin position="7"/>
        <end position="175"/>
    </location>
</feature>
<evidence type="ECO:0000259" key="1">
    <source>
        <dbReference type="Pfam" id="PF00535"/>
    </source>
</evidence>
<reference evidence="2 3" key="1">
    <citation type="journal article" date="2011" name="J. Bacteriol.">
        <title>Genome sequence of 'Pedosphaera parvula' Ellin514, an aerobic Verrucomicrobial isolate from pasture soil.</title>
        <authorList>
            <person name="Kant R."/>
            <person name="van Passel M.W."/>
            <person name="Sangwan P."/>
            <person name="Palva A."/>
            <person name="Lucas S."/>
            <person name="Copeland A."/>
            <person name="Lapidus A."/>
            <person name="Glavina Del Rio T."/>
            <person name="Dalin E."/>
            <person name="Tice H."/>
            <person name="Bruce D."/>
            <person name="Goodwin L."/>
            <person name="Pitluck S."/>
            <person name="Chertkov O."/>
            <person name="Larimer F.W."/>
            <person name="Land M.L."/>
            <person name="Hauser L."/>
            <person name="Brettin T.S."/>
            <person name="Detter J.C."/>
            <person name="Han S."/>
            <person name="de Vos W.M."/>
            <person name="Janssen P.H."/>
            <person name="Smidt H."/>
        </authorList>
    </citation>
    <scope>NUCLEOTIDE SEQUENCE [LARGE SCALE GENOMIC DNA]</scope>
    <source>
        <strain evidence="2 3">Ellin514</strain>
    </source>
</reference>
<dbReference type="InterPro" id="IPR050834">
    <property type="entry name" value="Glycosyltransf_2"/>
</dbReference>
<keyword evidence="2" id="KW-0808">Transferase</keyword>
<dbReference type="InterPro" id="IPR001173">
    <property type="entry name" value="Glyco_trans_2-like"/>
</dbReference>
<evidence type="ECO:0000313" key="3">
    <source>
        <dbReference type="Proteomes" id="UP000003688"/>
    </source>
</evidence>
<protein>
    <submittedName>
        <fullName evidence="2">Glycosyl transferase family 2</fullName>
    </submittedName>
</protein>
<name>B9XCA9_PEDPL</name>
<dbReference type="Gene3D" id="3.90.550.10">
    <property type="entry name" value="Spore Coat Polysaccharide Biosynthesis Protein SpsA, Chain A"/>
    <property type="match status" value="1"/>
</dbReference>
<organism evidence="2 3">
    <name type="scientific">Pedosphaera parvula (strain Ellin514)</name>
    <dbReference type="NCBI Taxonomy" id="320771"/>
    <lineage>
        <taxon>Bacteria</taxon>
        <taxon>Pseudomonadati</taxon>
        <taxon>Verrucomicrobiota</taxon>
        <taxon>Pedosphaerae</taxon>
        <taxon>Pedosphaerales</taxon>
        <taxon>Pedosphaeraceae</taxon>
        <taxon>Pedosphaera</taxon>
    </lineage>
</organism>
<dbReference type="PANTHER" id="PTHR43685:SF11">
    <property type="entry name" value="GLYCOSYLTRANSFERASE TAGX-RELATED"/>
    <property type="match status" value="1"/>
</dbReference>
<dbReference type="AlphaFoldDB" id="B9XCA9"/>
<dbReference type="SUPFAM" id="SSF53448">
    <property type="entry name" value="Nucleotide-diphospho-sugar transferases"/>
    <property type="match status" value="1"/>
</dbReference>
<dbReference type="Proteomes" id="UP000003688">
    <property type="component" value="Unassembled WGS sequence"/>
</dbReference>
<dbReference type="EMBL" id="ABOX02000004">
    <property type="protein sequence ID" value="EEF62577.1"/>
    <property type="molecule type" value="Genomic_DNA"/>
</dbReference>
<comment type="caution">
    <text evidence="2">The sequence shown here is derived from an EMBL/GenBank/DDBJ whole genome shotgun (WGS) entry which is preliminary data.</text>
</comment>
<dbReference type="PANTHER" id="PTHR43685">
    <property type="entry name" value="GLYCOSYLTRANSFERASE"/>
    <property type="match status" value="1"/>
</dbReference>
<proteinExistence type="predicted"/>